<name>A0A7Z1N7H1_STAHA</name>
<evidence type="ECO:0000256" key="8">
    <source>
        <dbReference type="PIRSR" id="PIRSR602081-1"/>
    </source>
</evidence>
<proteinExistence type="inferred from homology"/>
<dbReference type="PROSITE" id="PS51645">
    <property type="entry name" value="PHR_CRY_ALPHA_BETA"/>
    <property type="match status" value="1"/>
</dbReference>
<dbReference type="SUPFAM" id="SSF48173">
    <property type="entry name" value="Cryptochrome/photolyase FAD-binding domain"/>
    <property type="match status" value="1"/>
</dbReference>
<dbReference type="InterPro" id="IPR002081">
    <property type="entry name" value="Cryptochrome/DNA_photolyase_1"/>
</dbReference>
<comment type="catalytic activity">
    <reaction evidence="7">
        <text>cyclobutadipyrimidine (in DNA) = 2 pyrimidine residues (in DNA).</text>
        <dbReference type="EC" id="4.1.99.3"/>
    </reaction>
</comment>
<dbReference type="EMBL" id="PGWX01000136">
    <property type="protein sequence ID" value="PPJ77370.1"/>
    <property type="molecule type" value="Genomic_DNA"/>
</dbReference>
<dbReference type="GO" id="GO:0071949">
    <property type="term" value="F:FAD binding"/>
    <property type="evidence" value="ECO:0007669"/>
    <property type="project" value="TreeGrafter"/>
</dbReference>
<evidence type="ECO:0000256" key="3">
    <source>
        <dbReference type="ARBA" id="ARBA00014046"/>
    </source>
</evidence>
<dbReference type="Proteomes" id="UP000238153">
    <property type="component" value="Unassembled WGS sequence"/>
</dbReference>
<feature type="binding site" evidence="8">
    <location>
        <position position="210"/>
    </location>
    <ligand>
        <name>FAD</name>
        <dbReference type="ChEBI" id="CHEBI:57692"/>
    </ligand>
</feature>
<evidence type="ECO:0000256" key="1">
    <source>
        <dbReference type="ARBA" id="ARBA00001932"/>
    </source>
</evidence>
<evidence type="ECO:0000313" key="13">
    <source>
        <dbReference type="Proteomes" id="UP000238153"/>
    </source>
</evidence>
<feature type="domain" description="Photolyase/cryptochrome alpha/beta" evidence="11">
    <location>
        <begin position="1"/>
        <end position="129"/>
    </location>
</feature>
<dbReference type="InterPro" id="IPR014729">
    <property type="entry name" value="Rossmann-like_a/b/a_fold"/>
</dbReference>
<dbReference type="InterPro" id="IPR036155">
    <property type="entry name" value="Crypto/Photolyase_N_sf"/>
</dbReference>
<comment type="cofactor">
    <cofactor evidence="1">
        <name>(6R)-5,10-methylene-5,6,7,8-tetrahydrofolate</name>
        <dbReference type="ChEBI" id="CHEBI:15636"/>
    </cofactor>
</comment>
<protein>
    <recommendedName>
        <fullName evidence="3">Deoxyribodipyrimidine photo-lyase</fullName>
        <ecNumber evidence="2">4.1.99.3</ecNumber>
    </recommendedName>
</protein>
<dbReference type="Gene3D" id="1.25.40.80">
    <property type="match status" value="1"/>
</dbReference>
<dbReference type="KEGG" id="shh:ShL2_02051"/>
<comment type="similarity">
    <text evidence="10">Belongs to the DNA photolyase family.</text>
</comment>
<keyword evidence="12" id="KW-0456">Lyase</keyword>
<dbReference type="PANTHER" id="PTHR11455">
    <property type="entry name" value="CRYPTOCHROME"/>
    <property type="match status" value="1"/>
</dbReference>
<evidence type="ECO:0000256" key="5">
    <source>
        <dbReference type="ARBA" id="ARBA00022827"/>
    </source>
</evidence>
<feature type="binding site" evidence="8">
    <location>
        <begin position="260"/>
        <end position="267"/>
    </location>
    <ligand>
        <name>FAD</name>
        <dbReference type="ChEBI" id="CHEBI:57692"/>
    </ligand>
</feature>
<feature type="binding site" evidence="8">
    <location>
        <begin position="357"/>
        <end position="359"/>
    </location>
    <ligand>
        <name>FAD</name>
        <dbReference type="ChEBI" id="CHEBI:57692"/>
    </ligand>
</feature>
<dbReference type="SUPFAM" id="SSF52425">
    <property type="entry name" value="Cryptochrome/photolyase, N-terminal domain"/>
    <property type="match status" value="1"/>
</dbReference>
<comment type="cofactor">
    <cofactor evidence="8">
        <name>FAD</name>
        <dbReference type="ChEBI" id="CHEBI:57692"/>
    </cofactor>
    <text evidence="8">Binds 1 FAD per subunit.</text>
</comment>
<feature type="site" description="Electron transfer via tryptophanyl radical" evidence="9">
    <location>
        <position position="344"/>
    </location>
</feature>
<dbReference type="Pfam" id="PF03441">
    <property type="entry name" value="FAD_binding_7"/>
    <property type="match status" value="1"/>
</dbReference>
<dbReference type="Pfam" id="PF00875">
    <property type="entry name" value="DNA_photolyase"/>
    <property type="match status" value="1"/>
</dbReference>
<dbReference type="InterPro" id="IPR006050">
    <property type="entry name" value="DNA_photolyase_N"/>
</dbReference>
<evidence type="ECO:0000256" key="7">
    <source>
        <dbReference type="ARBA" id="ARBA00033999"/>
    </source>
</evidence>
<evidence type="ECO:0000256" key="6">
    <source>
        <dbReference type="ARBA" id="ARBA00022991"/>
    </source>
</evidence>
<dbReference type="AlphaFoldDB" id="A0A7Z1N7H1"/>
<feature type="site" description="Electron transfer via tryptophanyl radical" evidence="9">
    <location>
        <position position="291"/>
    </location>
</feature>
<dbReference type="EC" id="4.1.99.3" evidence="2"/>
<dbReference type="InterPro" id="IPR005101">
    <property type="entry name" value="Cryptochr/Photolyase_FAD-bd"/>
</dbReference>
<evidence type="ECO:0000256" key="10">
    <source>
        <dbReference type="RuleBase" id="RU004182"/>
    </source>
</evidence>
<dbReference type="Gene3D" id="3.40.50.620">
    <property type="entry name" value="HUPs"/>
    <property type="match status" value="1"/>
</dbReference>
<feature type="site" description="Electron transfer via tryptophanyl radical" evidence="9">
    <location>
        <position position="367"/>
    </location>
</feature>
<evidence type="ECO:0000256" key="9">
    <source>
        <dbReference type="PIRSR" id="PIRSR602081-2"/>
    </source>
</evidence>
<keyword evidence="5 8" id="KW-0274">FAD</keyword>
<sequence>MTIGVILNRVFRINNNPLFEYIHQNKEDIEKCYLIIPQEIFEEDGTNMKANYYYGVMQSFLNDLRQYDIEPFLLDYSDLGDFCDDKSINEVIVAGDIMSYHQESYDIRHLKKAFNKHNITVTTVRANHYFKPSATMNKQGEPYKVFTSFYKAHRSKLRKHDSYAYKLKDLSDLFVKSQQKLNQDYSKFGLSESKAIKKWNDYIDQDIQNYETNREYLPEVLTSQLSIILAYGIIDIKQIVTQLLERYEEDEHNIEQFIRELMFREFYYVLMTQYPNTAHEAFNEKYRDIKWEYNKDEFKSWCEGHTGFPIVDAAMTELNQTGFMHNRMRMVVSQFLTKDLFIDWTWGEDYFRRKLIDFDSASNVHGWQWSASTGTDAVPYFRMFNPSRQSERFDKDALYIKTFIPQLNDVTPKLLHEPINHEAELEQEGIKLGQDYPKPLVDHKEARDHVMSVFKQI</sequence>
<dbReference type="GO" id="GO:0009416">
    <property type="term" value="P:response to light stimulus"/>
    <property type="evidence" value="ECO:0007669"/>
    <property type="project" value="TreeGrafter"/>
</dbReference>
<dbReference type="PANTHER" id="PTHR11455:SF9">
    <property type="entry name" value="CRYPTOCHROME CIRCADIAN CLOCK 5 ISOFORM X1"/>
    <property type="match status" value="1"/>
</dbReference>
<dbReference type="PRINTS" id="PR00147">
    <property type="entry name" value="DNAPHOTLYASE"/>
</dbReference>
<organism evidence="12 13">
    <name type="scientific">Staphylococcus haemolyticus</name>
    <dbReference type="NCBI Taxonomy" id="1283"/>
    <lineage>
        <taxon>Bacteria</taxon>
        <taxon>Bacillati</taxon>
        <taxon>Bacillota</taxon>
        <taxon>Bacilli</taxon>
        <taxon>Bacillales</taxon>
        <taxon>Staphylococcaceae</taxon>
        <taxon>Staphylococcus</taxon>
    </lineage>
</organism>
<evidence type="ECO:0000313" key="12">
    <source>
        <dbReference type="EMBL" id="PPJ77370.1"/>
    </source>
</evidence>
<keyword evidence="4 8" id="KW-0285">Flavoprotein</keyword>
<gene>
    <name evidence="12" type="ORF">CV019_01500</name>
</gene>
<reference evidence="12 13" key="1">
    <citation type="submission" date="2017-11" db="EMBL/GenBank/DDBJ databases">
        <authorList>
            <person name="Founou R.C."/>
            <person name="Founou L."/>
            <person name="Allam M."/>
            <person name="Ismail A."/>
            <person name="Essack S.Y."/>
        </authorList>
    </citation>
    <scope>NUCLEOTIDE SEQUENCE [LARGE SCALE GENOMIC DNA]</scope>
    <source>
        <strain evidence="12 13">G811N2B1</strain>
    </source>
</reference>
<dbReference type="InterPro" id="IPR036134">
    <property type="entry name" value="Crypto/Photolyase_FAD-like_sf"/>
</dbReference>
<dbReference type="FunFam" id="1.10.579.10:FF:000003">
    <property type="entry name" value="Deoxyribodipyrimidine photo-lyase"/>
    <property type="match status" value="1"/>
</dbReference>
<keyword evidence="6 10" id="KW-0157">Chromophore</keyword>
<dbReference type="GO" id="GO:0000719">
    <property type="term" value="P:photoreactive repair"/>
    <property type="evidence" value="ECO:0007669"/>
    <property type="project" value="UniProtKB-ARBA"/>
</dbReference>
<accession>A0A7Z1N7H1</accession>
<dbReference type="RefSeq" id="WP_033079541.1">
    <property type="nucleotide sequence ID" value="NZ_CAXYFL010000001.1"/>
</dbReference>
<feature type="binding site" evidence="8">
    <location>
        <begin position="222"/>
        <end position="226"/>
    </location>
    <ligand>
        <name>FAD</name>
        <dbReference type="ChEBI" id="CHEBI:57692"/>
    </ligand>
</feature>
<dbReference type="GO" id="GO:0003677">
    <property type="term" value="F:DNA binding"/>
    <property type="evidence" value="ECO:0007669"/>
    <property type="project" value="TreeGrafter"/>
</dbReference>
<feature type="binding site" evidence="8">
    <location>
        <position position="257"/>
    </location>
    <ligand>
        <name>FAD</name>
        <dbReference type="ChEBI" id="CHEBI:57692"/>
    </ligand>
</feature>
<evidence type="ECO:0000256" key="4">
    <source>
        <dbReference type="ARBA" id="ARBA00022630"/>
    </source>
</evidence>
<comment type="caution">
    <text evidence="12">The sequence shown here is derived from an EMBL/GenBank/DDBJ whole genome shotgun (WGS) entry which is preliminary data.</text>
</comment>
<evidence type="ECO:0000259" key="11">
    <source>
        <dbReference type="PROSITE" id="PS51645"/>
    </source>
</evidence>
<dbReference type="GO" id="GO:0003904">
    <property type="term" value="F:deoxyribodipyrimidine photo-lyase activity"/>
    <property type="evidence" value="ECO:0007669"/>
    <property type="project" value="UniProtKB-EC"/>
</dbReference>
<dbReference type="Gene3D" id="1.10.579.10">
    <property type="entry name" value="DNA Cyclobutane Dipyrimidine Photolyase, subunit A, domain 3"/>
    <property type="match status" value="1"/>
</dbReference>
<evidence type="ECO:0000256" key="2">
    <source>
        <dbReference type="ARBA" id="ARBA00013149"/>
    </source>
</evidence>